<feature type="transmembrane region" description="Helical" evidence="1">
    <location>
        <begin position="33"/>
        <end position="52"/>
    </location>
</feature>
<feature type="transmembrane region" description="Helical" evidence="1">
    <location>
        <begin position="94"/>
        <end position="117"/>
    </location>
</feature>
<evidence type="ECO:0000256" key="1">
    <source>
        <dbReference type="SAM" id="Phobius"/>
    </source>
</evidence>
<reference evidence="2 3" key="1">
    <citation type="submission" date="2024-04" db="EMBL/GenBank/DDBJ databases">
        <title>Tritrichomonas musculus Genome.</title>
        <authorList>
            <person name="Alves-Ferreira E."/>
            <person name="Grigg M."/>
            <person name="Lorenzi H."/>
            <person name="Galac M."/>
        </authorList>
    </citation>
    <scope>NUCLEOTIDE SEQUENCE [LARGE SCALE GENOMIC DNA]</scope>
    <source>
        <strain evidence="2 3">EAF2021</strain>
    </source>
</reference>
<evidence type="ECO:0000313" key="2">
    <source>
        <dbReference type="EMBL" id="KAK8878566.1"/>
    </source>
</evidence>
<name>A0ABR2JL02_9EUKA</name>
<evidence type="ECO:0000313" key="3">
    <source>
        <dbReference type="Proteomes" id="UP001470230"/>
    </source>
</evidence>
<accession>A0ABR2JL02</accession>
<keyword evidence="1" id="KW-1133">Transmembrane helix</keyword>
<keyword evidence="3" id="KW-1185">Reference proteome</keyword>
<comment type="caution">
    <text evidence="2">The sequence shown here is derived from an EMBL/GenBank/DDBJ whole genome shotgun (WGS) entry which is preliminary data.</text>
</comment>
<sequence>MPKQFDFLQVDGKRYKFSKKSSLWDEWIDPIKSLFIILLLIYISIDLIDYLINTIPELKYISINHNHLIKNINVIVPYIYEKVKKGSKINTIRVCACATIIAGLLSMNTALSIWGVFRLKKSYDPDGLTIRCYHINGQIFKCLL</sequence>
<gene>
    <name evidence="2" type="ORF">M9Y10_005346</name>
</gene>
<protein>
    <submittedName>
        <fullName evidence="2">Uncharacterized protein</fullName>
    </submittedName>
</protein>
<keyword evidence="1" id="KW-0472">Membrane</keyword>
<dbReference type="EMBL" id="JAPFFF010000011">
    <property type="protein sequence ID" value="KAK8878566.1"/>
    <property type="molecule type" value="Genomic_DNA"/>
</dbReference>
<proteinExistence type="predicted"/>
<dbReference type="Proteomes" id="UP001470230">
    <property type="component" value="Unassembled WGS sequence"/>
</dbReference>
<organism evidence="2 3">
    <name type="scientific">Tritrichomonas musculus</name>
    <dbReference type="NCBI Taxonomy" id="1915356"/>
    <lineage>
        <taxon>Eukaryota</taxon>
        <taxon>Metamonada</taxon>
        <taxon>Parabasalia</taxon>
        <taxon>Tritrichomonadida</taxon>
        <taxon>Tritrichomonadidae</taxon>
        <taxon>Tritrichomonas</taxon>
    </lineage>
</organism>
<keyword evidence="1" id="KW-0812">Transmembrane</keyword>